<dbReference type="EMBL" id="CP065668">
    <property type="protein sequence ID" value="QPS06069.1"/>
    <property type="molecule type" value="Genomic_DNA"/>
</dbReference>
<keyword evidence="1" id="KW-0472">Membrane</keyword>
<dbReference type="Proteomes" id="UP000594778">
    <property type="component" value="Chromosome"/>
</dbReference>
<evidence type="ECO:0000313" key="3">
    <source>
        <dbReference type="Proteomes" id="UP000594778"/>
    </source>
</evidence>
<name>A0A7T2RZK6_DELAC</name>
<feature type="transmembrane region" description="Helical" evidence="1">
    <location>
        <begin position="6"/>
        <end position="26"/>
    </location>
</feature>
<sequence length="97" mass="10462">MLRQVGVLLAIFALVFMIFFSTNNCIGRKVNQEQAMSLAQKNISHRGGGFSVDDVRLIKDGWVFILKKGDCVVDVLVDNCGKSDVVGVGVCSGDIAN</sequence>
<evidence type="ECO:0000256" key="1">
    <source>
        <dbReference type="SAM" id="Phobius"/>
    </source>
</evidence>
<reference evidence="2 3" key="1">
    <citation type="submission" date="2020-12" db="EMBL/GenBank/DDBJ databases">
        <title>FDA dAtabase for Regulatory Grade micrObial Sequences (FDA-ARGOS): Supporting development and validation of Infectious Disease Dx tests.</title>
        <authorList>
            <person name="Sproer C."/>
            <person name="Gronow S."/>
            <person name="Severitt S."/>
            <person name="Schroder I."/>
            <person name="Tallon L."/>
            <person name="Sadzewicz L."/>
            <person name="Zhao X."/>
            <person name="Boylan J."/>
            <person name="Ott S."/>
            <person name="Bowen H."/>
            <person name="Vavikolanu K."/>
            <person name="Mehta A."/>
            <person name="Aluvathingal J."/>
            <person name="Nadendla S."/>
            <person name="Lowell S."/>
            <person name="Myers T."/>
            <person name="Yan Y."/>
            <person name="Sichtig H."/>
        </authorList>
    </citation>
    <scope>NUCLEOTIDE SEQUENCE [LARGE SCALE GENOMIC DNA]</scope>
    <source>
        <strain evidence="2 3">FDAARGOS_909</strain>
    </source>
</reference>
<keyword evidence="1" id="KW-0812">Transmembrane</keyword>
<evidence type="ECO:0000313" key="2">
    <source>
        <dbReference type="EMBL" id="QPS06069.1"/>
    </source>
</evidence>
<dbReference type="RefSeq" id="WP_197953677.1">
    <property type="nucleotide sequence ID" value="NZ_CP065668.1"/>
</dbReference>
<gene>
    <name evidence="2" type="ORF">I6G66_17285</name>
</gene>
<dbReference type="AlphaFoldDB" id="A0A7T2RZK6"/>
<proteinExistence type="predicted"/>
<accession>A0A7T2RZK6</accession>
<keyword evidence="1" id="KW-1133">Transmembrane helix</keyword>
<protein>
    <submittedName>
        <fullName evidence="2">Uncharacterized protein</fullName>
    </submittedName>
</protein>
<organism evidence="2 3">
    <name type="scientific">Delftia acidovorans</name>
    <name type="common">Pseudomonas acidovorans</name>
    <name type="synonym">Comamonas acidovorans</name>
    <dbReference type="NCBI Taxonomy" id="80866"/>
    <lineage>
        <taxon>Bacteria</taxon>
        <taxon>Pseudomonadati</taxon>
        <taxon>Pseudomonadota</taxon>
        <taxon>Betaproteobacteria</taxon>
        <taxon>Burkholderiales</taxon>
        <taxon>Comamonadaceae</taxon>
        <taxon>Delftia</taxon>
    </lineage>
</organism>